<dbReference type="PROSITE" id="PS51686">
    <property type="entry name" value="SAM_MT_RSMB_NOP"/>
    <property type="match status" value="1"/>
</dbReference>
<dbReference type="InterPro" id="IPR001678">
    <property type="entry name" value="MeTrfase_RsmB-F_NOP2_dom"/>
</dbReference>
<dbReference type="InterPro" id="IPR004573">
    <property type="entry name" value="rRNA_ssu_MeTfrase_B"/>
</dbReference>
<dbReference type="InterPro" id="IPR035926">
    <property type="entry name" value="NusB-like_sf"/>
</dbReference>
<feature type="active site" description="Nucleophile" evidence="13">
    <location>
        <position position="382"/>
    </location>
</feature>
<accession>A0A3E0TKX5</accession>
<dbReference type="Pfam" id="PF22458">
    <property type="entry name" value="RsmF-B_ferredox"/>
    <property type="match status" value="1"/>
</dbReference>
<keyword evidence="7 13" id="KW-0808">Transferase</keyword>
<evidence type="ECO:0000259" key="14">
    <source>
        <dbReference type="PROSITE" id="PS51686"/>
    </source>
</evidence>
<keyword evidence="4" id="KW-0963">Cytoplasm</keyword>
<dbReference type="Gene3D" id="1.10.940.10">
    <property type="entry name" value="NusB-like"/>
    <property type="match status" value="1"/>
</dbReference>
<evidence type="ECO:0000256" key="12">
    <source>
        <dbReference type="ARBA" id="ARBA00047283"/>
    </source>
</evidence>
<feature type="binding site" evidence="13">
    <location>
        <position position="284"/>
    </location>
    <ligand>
        <name>S-adenosyl-L-methionine</name>
        <dbReference type="ChEBI" id="CHEBI:59789"/>
    </ligand>
</feature>
<dbReference type="InterPro" id="IPR029063">
    <property type="entry name" value="SAM-dependent_MTases_sf"/>
</dbReference>
<dbReference type="EMBL" id="QUOU01000001">
    <property type="protein sequence ID" value="REL25103.1"/>
    <property type="molecule type" value="Genomic_DNA"/>
</dbReference>
<dbReference type="PRINTS" id="PR02008">
    <property type="entry name" value="RCMTFAMILY"/>
</dbReference>
<dbReference type="GO" id="GO:0005829">
    <property type="term" value="C:cytosol"/>
    <property type="evidence" value="ECO:0007669"/>
    <property type="project" value="TreeGrafter"/>
</dbReference>
<evidence type="ECO:0000256" key="2">
    <source>
        <dbReference type="ARBA" id="ARBA00004496"/>
    </source>
</evidence>
<organism evidence="15 16">
    <name type="scientific">Thalassotalea euphylliae</name>
    <dbReference type="NCBI Taxonomy" id="1655234"/>
    <lineage>
        <taxon>Bacteria</taxon>
        <taxon>Pseudomonadati</taxon>
        <taxon>Pseudomonadota</taxon>
        <taxon>Gammaproteobacteria</taxon>
        <taxon>Alteromonadales</taxon>
        <taxon>Colwelliaceae</taxon>
        <taxon>Thalassotalea</taxon>
    </lineage>
</organism>
<gene>
    <name evidence="15" type="primary">rsmB</name>
    <name evidence="15" type="ORF">DXX93_00075</name>
</gene>
<keyword evidence="8 13" id="KW-0949">S-adenosyl-L-methionine</keyword>
<dbReference type="Pfam" id="PF01189">
    <property type="entry name" value="Methyltr_RsmB-F"/>
    <property type="match status" value="1"/>
</dbReference>
<dbReference type="GO" id="GO:0070475">
    <property type="term" value="P:rRNA base methylation"/>
    <property type="evidence" value="ECO:0007669"/>
    <property type="project" value="TreeGrafter"/>
</dbReference>
<dbReference type="SUPFAM" id="SSF48013">
    <property type="entry name" value="NusB-like"/>
    <property type="match status" value="1"/>
</dbReference>
<evidence type="ECO:0000256" key="8">
    <source>
        <dbReference type="ARBA" id="ARBA00022691"/>
    </source>
</evidence>
<dbReference type="SUPFAM" id="SSF53335">
    <property type="entry name" value="S-adenosyl-L-methionine-dependent methyltransferases"/>
    <property type="match status" value="1"/>
</dbReference>
<dbReference type="EC" id="2.1.1.176" evidence="3"/>
<dbReference type="InterPro" id="IPR054728">
    <property type="entry name" value="RsmB-like_ferredoxin"/>
</dbReference>
<feature type="binding site" evidence="13">
    <location>
        <position position="329"/>
    </location>
    <ligand>
        <name>S-adenosyl-L-methionine</name>
        <dbReference type="ChEBI" id="CHEBI:59789"/>
    </ligand>
</feature>
<comment type="caution">
    <text evidence="15">The sequence shown here is derived from an EMBL/GenBank/DDBJ whole genome shotgun (WGS) entry which is preliminary data.</text>
</comment>
<dbReference type="Gene3D" id="3.40.50.150">
    <property type="entry name" value="Vaccinia Virus protein VP39"/>
    <property type="match status" value="1"/>
</dbReference>
<dbReference type="GO" id="GO:0003723">
    <property type="term" value="F:RNA binding"/>
    <property type="evidence" value="ECO:0007669"/>
    <property type="project" value="UniProtKB-UniRule"/>
</dbReference>
<evidence type="ECO:0000256" key="10">
    <source>
        <dbReference type="ARBA" id="ARBA00030399"/>
    </source>
</evidence>
<evidence type="ECO:0000256" key="13">
    <source>
        <dbReference type="PROSITE-ProRule" id="PRU01023"/>
    </source>
</evidence>
<evidence type="ECO:0000313" key="15">
    <source>
        <dbReference type="EMBL" id="REL25103.1"/>
    </source>
</evidence>
<comment type="subcellular location">
    <subcellularLocation>
        <location evidence="2">Cytoplasm</location>
    </subcellularLocation>
</comment>
<dbReference type="InterPro" id="IPR023267">
    <property type="entry name" value="RCMT"/>
</dbReference>
<reference evidence="15 16" key="1">
    <citation type="submission" date="2018-08" db="EMBL/GenBank/DDBJ databases">
        <title>Thalassotalea euphylliae genome.</title>
        <authorList>
            <person name="Summers S."/>
            <person name="Rice S.A."/>
            <person name="Freckelton M.L."/>
            <person name="Nedved B.T."/>
            <person name="Hadfield M.G."/>
        </authorList>
    </citation>
    <scope>NUCLEOTIDE SEQUENCE [LARGE SCALE GENOMIC DNA]</scope>
    <source>
        <strain evidence="15 16">H1</strain>
    </source>
</reference>
<dbReference type="NCBIfam" id="NF011494">
    <property type="entry name" value="PRK14902.1"/>
    <property type="match status" value="1"/>
</dbReference>
<evidence type="ECO:0000256" key="7">
    <source>
        <dbReference type="ARBA" id="ARBA00022679"/>
    </source>
</evidence>
<dbReference type="NCBIfam" id="TIGR00563">
    <property type="entry name" value="rsmB"/>
    <property type="match status" value="1"/>
</dbReference>
<feature type="binding site" evidence="13">
    <location>
        <begin position="260"/>
        <end position="266"/>
    </location>
    <ligand>
        <name>S-adenosyl-L-methionine</name>
        <dbReference type="ChEBI" id="CHEBI:59789"/>
    </ligand>
</feature>
<evidence type="ECO:0000256" key="4">
    <source>
        <dbReference type="ARBA" id="ARBA00022490"/>
    </source>
</evidence>
<keyword evidence="9 13" id="KW-0694">RNA-binding</keyword>
<sequence length="439" mass="48718">MSANIRAQSAKVCFAVVEQGRSLAEEVPLKAAKLEGKDKGLLQELCYGVLRHLPELENDVRQFLAKPLKGKQRVCHFLILVGIYQLKYTRIPDHAALNETVASTAKLKSGHLKNLVNGVLRNFQRQHQNSDKEEKAEVSTNSLPEPVYYNHPSWFIKLVKAAYPEQWSTILTANMQRPPMWLRANVSQQSSDEYQQQLAKLDINVAAIEPNTHAVKLDQAIEVNKLPNFSAGAASVQDAAAQQSARLLDCQPGDHVLDCCAAPGGKTCHLIEQTPEVASVTALDVDERRLARVQENLERIGLAAKLQCGDATKPESWWDGTLYDRILLDAPCSATGVIRRHPDIKWLRKADDIAALAQLQAQILRKMWSLLKPGGTLLYATCSVLPQENSQQIAQFLASQNDAQLVDLPEYQGNIGWQILPGEQDMDGFYYAKLVKSAG</sequence>
<dbReference type="RefSeq" id="WP_116006268.1">
    <property type="nucleotide sequence ID" value="NZ_QUOU01000001.1"/>
</dbReference>
<evidence type="ECO:0000256" key="9">
    <source>
        <dbReference type="ARBA" id="ARBA00022884"/>
    </source>
</evidence>
<dbReference type="AlphaFoldDB" id="A0A3E0TKX5"/>
<dbReference type="NCBIfam" id="NF008149">
    <property type="entry name" value="PRK10901.1"/>
    <property type="match status" value="1"/>
</dbReference>
<dbReference type="GO" id="GO:0009383">
    <property type="term" value="F:rRNA (cytosine-C5-)-methyltransferase activity"/>
    <property type="evidence" value="ECO:0007669"/>
    <property type="project" value="TreeGrafter"/>
</dbReference>
<dbReference type="Gene3D" id="3.30.70.1170">
    <property type="entry name" value="Sun protein, domain 3"/>
    <property type="match status" value="1"/>
</dbReference>
<dbReference type="Gene3D" id="1.10.287.730">
    <property type="entry name" value="Helix hairpin bin"/>
    <property type="match status" value="1"/>
</dbReference>
<keyword evidence="5" id="KW-0698">rRNA processing</keyword>
<dbReference type="CDD" id="cd02440">
    <property type="entry name" value="AdoMet_MTases"/>
    <property type="match status" value="1"/>
</dbReference>
<dbReference type="PANTHER" id="PTHR22807:SF61">
    <property type="entry name" value="NOL1_NOP2_SUN FAMILY PROTEIN _ ANTITERMINATION NUSB DOMAIN-CONTAINING PROTEIN"/>
    <property type="match status" value="1"/>
</dbReference>
<dbReference type="Proteomes" id="UP000256478">
    <property type="component" value="Unassembled WGS sequence"/>
</dbReference>
<evidence type="ECO:0000256" key="5">
    <source>
        <dbReference type="ARBA" id="ARBA00022552"/>
    </source>
</evidence>
<dbReference type="OrthoDB" id="9810297at2"/>
<dbReference type="GO" id="GO:0006355">
    <property type="term" value="P:regulation of DNA-templated transcription"/>
    <property type="evidence" value="ECO:0007669"/>
    <property type="project" value="InterPro"/>
</dbReference>
<keyword evidence="6 13" id="KW-0489">Methyltransferase</keyword>
<comment type="similarity">
    <text evidence="13">Belongs to the class I-like SAM-binding methyltransferase superfamily. RsmB/NOP family.</text>
</comment>
<dbReference type="InterPro" id="IPR006027">
    <property type="entry name" value="NusB_RsmB_TIM44"/>
</dbReference>
<dbReference type="PANTHER" id="PTHR22807">
    <property type="entry name" value="NOP2 YEAST -RELATED NOL1/NOP2/FMU SUN DOMAIN-CONTAINING"/>
    <property type="match status" value="1"/>
</dbReference>
<feature type="domain" description="SAM-dependent MTase RsmB/NOP-type" evidence="14">
    <location>
        <begin position="170"/>
        <end position="437"/>
    </location>
</feature>
<comment type="catalytic activity">
    <reaction evidence="12">
        <text>cytidine(967) in 16S rRNA + S-adenosyl-L-methionine = 5-methylcytidine(967) in 16S rRNA + S-adenosyl-L-homocysteine + H(+)</text>
        <dbReference type="Rhea" id="RHEA:42748"/>
        <dbReference type="Rhea" id="RHEA-COMP:10219"/>
        <dbReference type="Rhea" id="RHEA-COMP:10220"/>
        <dbReference type="ChEBI" id="CHEBI:15378"/>
        <dbReference type="ChEBI" id="CHEBI:57856"/>
        <dbReference type="ChEBI" id="CHEBI:59789"/>
        <dbReference type="ChEBI" id="CHEBI:74483"/>
        <dbReference type="ChEBI" id="CHEBI:82748"/>
        <dbReference type="EC" id="2.1.1.176"/>
    </reaction>
</comment>
<evidence type="ECO:0000256" key="6">
    <source>
        <dbReference type="ARBA" id="ARBA00022603"/>
    </source>
</evidence>
<dbReference type="Pfam" id="PF01029">
    <property type="entry name" value="NusB"/>
    <property type="match status" value="1"/>
</dbReference>
<evidence type="ECO:0000313" key="16">
    <source>
        <dbReference type="Proteomes" id="UP000256478"/>
    </source>
</evidence>
<evidence type="ECO:0000256" key="1">
    <source>
        <dbReference type="ARBA" id="ARBA00002724"/>
    </source>
</evidence>
<dbReference type="InterPro" id="IPR049560">
    <property type="entry name" value="MeTrfase_RsmB-F_NOP2_cat"/>
</dbReference>
<evidence type="ECO:0000256" key="11">
    <source>
        <dbReference type="ARBA" id="ARBA00031088"/>
    </source>
</evidence>
<protein>
    <recommendedName>
        <fullName evidence="3">16S rRNA (cytosine(967)-C(5))-methyltransferase</fullName>
        <ecNumber evidence="3">2.1.1.176</ecNumber>
    </recommendedName>
    <alternativeName>
        <fullName evidence="10">16S rRNA m5C967 methyltransferase</fullName>
    </alternativeName>
    <alternativeName>
        <fullName evidence="11">rRNA (cytosine-C(5)-)-methyltransferase RsmB</fullName>
    </alternativeName>
</protein>
<evidence type="ECO:0000256" key="3">
    <source>
        <dbReference type="ARBA" id="ARBA00012140"/>
    </source>
</evidence>
<dbReference type="FunFam" id="3.40.50.150:FF:000022">
    <property type="entry name" value="Ribosomal RNA small subunit methyltransferase B"/>
    <property type="match status" value="1"/>
</dbReference>
<proteinExistence type="inferred from homology"/>
<name>A0A3E0TKX5_9GAMM</name>
<feature type="binding site" evidence="13">
    <location>
        <position position="310"/>
    </location>
    <ligand>
        <name>S-adenosyl-L-methionine</name>
        <dbReference type="ChEBI" id="CHEBI:59789"/>
    </ligand>
</feature>
<comment type="function">
    <text evidence="1">Specifically methylates the cytosine at position 967 (m5C967) of 16S rRNA.</text>
</comment>